<keyword evidence="2" id="KW-0378">Hydrolase</keyword>
<protein>
    <submittedName>
        <fullName evidence="2">Alpha/beta hydrolase</fullName>
    </submittedName>
</protein>
<name>A0A7C9VL24_9PSEU</name>
<dbReference type="AlphaFoldDB" id="A0A7C9VL24"/>
<dbReference type="RefSeq" id="WP_166044124.1">
    <property type="nucleotide sequence ID" value="NZ_JAAMPJ010000001.1"/>
</dbReference>
<evidence type="ECO:0000313" key="2">
    <source>
        <dbReference type="EMBL" id="NGY58193.1"/>
    </source>
</evidence>
<dbReference type="PANTHER" id="PTHR43798">
    <property type="entry name" value="MONOACYLGLYCEROL LIPASE"/>
    <property type="match status" value="1"/>
</dbReference>
<sequence>MTGLSTAVKGTGPALLLVHGAGGSIQANYGPVLGTLLQNFTVIAPDLPGSGGSPTAPGPLDLDELADDLVAVAVKAGHESFFVSGYSMGCAVAVTIAVRHPERVRGLVLSAAFAKADAATKVKIDQWKSLLNGSREVLSRFILSAMCSKEYLAKLTPAQAEGFAELIGASVPAGTPAHVDLILRIDLTDVLPQVSQPTLVIGASGDQLMSPDLAKQVSDLIPGSKYTDLACGHAIALESAVPWARLITDYLTSM</sequence>
<dbReference type="EMBL" id="JAAMPJ010000001">
    <property type="protein sequence ID" value="NGY58193.1"/>
    <property type="molecule type" value="Genomic_DNA"/>
</dbReference>
<feature type="domain" description="AB hydrolase-1" evidence="1">
    <location>
        <begin position="13"/>
        <end position="238"/>
    </location>
</feature>
<dbReference type="InterPro" id="IPR029058">
    <property type="entry name" value="AB_hydrolase_fold"/>
</dbReference>
<evidence type="ECO:0000313" key="3">
    <source>
        <dbReference type="Proteomes" id="UP000481360"/>
    </source>
</evidence>
<gene>
    <name evidence="2" type="ORF">G7043_04500</name>
</gene>
<dbReference type="InterPro" id="IPR050266">
    <property type="entry name" value="AB_hydrolase_sf"/>
</dbReference>
<reference evidence="2 3" key="1">
    <citation type="submission" date="2020-03" db="EMBL/GenBank/DDBJ databases">
        <title>Isolation and identification of active actinomycetes.</title>
        <authorList>
            <person name="Sun X."/>
        </authorList>
    </citation>
    <scope>NUCLEOTIDE SEQUENCE [LARGE SCALE GENOMIC DNA]</scope>
    <source>
        <strain evidence="2 3">NEAU-D13</strain>
    </source>
</reference>
<proteinExistence type="predicted"/>
<dbReference type="Pfam" id="PF00561">
    <property type="entry name" value="Abhydrolase_1"/>
    <property type="match status" value="1"/>
</dbReference>
<dbReference type="InterPro" id="IPR000073">
    <property type="entry name" value="AB_hydrolase_1"/>
</dbReference>
<dbReference type="PRINTS" id="PR00111">
    <property type="entry name" value="ABHYDROLASE"/>
</dbReference>
<keyword evidence="3" id="KW-1185">Reference proteome</keyword>
<evidence type="ECO:0000259" key="1">
    <source>
        <dbReference type="Pfam" id="PF00561"/>
    </source>
</evidence>
<comment type="caution">
    <text evidence="2">The sequence shown here is derived from an EMBL/GenBank/DDBJ whole genome shotgun (WGS) entry which is preliminary data.</text>
</comment>
<dbReference type="GO" id="GO:0016787">
    <property type="term" value="F:hydrolase activity"/>
    <property type="evidence" value="ECO:0007669"/>
    <property type="project" value="UniProtKB-KW"/>
</dbReference>
<organism evidence="2 3">
    <name type="scientific">Lentzea alba</name>
    <dbReference type="NCBI Taxonomy" id="2714351"/>
    <lineage>
        <taxon>Bacteria</taxon>
        <taxon>Bacillati</taxon>
        <taxon>Actinomycetota</taxon>
        <taxon>Actinomycetes</taxon>
        <taxon>Pseudonocardiales</taxon>
        <taxon>Pseudonocardiaceae</taxon>
        <taxon>Lentzea</taxon>
    </lineage>
</organism>
<dbReference type="Gene3D" id="3.40.50.1820">
    <property type="entry name" value="alpha/beta hydrolase"/>
    <property type="match status" value="1"/>
</dbReference>
<accession>A0A7C9VL24</accession>
<dbReference type="Proteomes" id="UP000481360">
    <property type="component" value="Unassembled WGS sequence"/>
</dbReference>
<dbReference type="SUPFAM" id="SSF53474">
    <property type="entry name" value="alpha/beta-Hydrolases"/>
    <property type="match status" value="1"/>
</dbReference>